<feature type="transmembrane region" description="Helical" evidence="1">
    <location>
        <begin position="48"/>
        <end position="67"/>
    </location>
</feature>
<dbReference type="EMBL" id="BRYA01000209">
    <property type="protein sequence ID" value="GMI44197.1"/>
    <property type="molecule type" value="Genomic_DNA"/>
</dbReference>
<accession>A0A9W7GF44</accession>
<evidence type="ECO:0000313" key="2">
    <source>
        <dbReference type="EMBL" id="GMI44197.1"/>
    </source>
</evidence>
<evidence type="ECO:0000313" key="3">
    <source>
        <dbReference type="Proteomes" id="UP001165065"/>
    </source>
</evidence>
<name>A0A9W7GF44_9STRA</name>
<keyword evidence="3" id="KW-1185">Reference proteome</keyword>
<feature type="transmembrane region" description="Helical" evidence="1">
    <location>
        <begin position="87"/>
        <end position="111"/>
    </location>
</feature>
<feature type="transmembrane region" description="Helical" evidence="1">
    <location>
        <begin position="335"/>
        <end position="355"/>
    </location>
</feature>
<evidence type="ECO:0000256" key="1">
    <source>
        <dbReference type="SAM" id="Phobius"/>
    </source>
</evidence>
<sequence>MNAASRLMKFDSVQKLSFIGTVVAAMSWAGVAPRTLGRELYRNQFKRNLELAAFTAVLPLFTFAMTFDSSAANINDLISTFYSAFVFVFPAVFALEIAAATLCRLLTFVVWEPSIFSLTPRIPTIVLPWVLREQGYHPKRITLFVADFFTSVVACPIIEEAGKLVLVNLCLSLPRNFAEGKKGRRVKVRASRTRGTRQVTNINPYVVSMLVASWGIKFADSLRRVLLYSKPSSLHPGWYAFARGCFPVQELCGTLTALQWARRDVLGVEMGLVGLLGPAVFIHGMANFRGMKPVFKWNSAKPWSEMQLPVPDAAAGVIEEGAMNAKGLNKGFAKLIWLTILLRVTGYCVKNYYMINRQARKRTQRNEDAFAAELSMGKMLKKDKKDKKKD</sequence>
<gene>
    <name evidence="2" type="ORF">TrCOL_g5266</name>
</gene>
<dbReference type="OrthoDB" id="46743at2759"/>
<keyword evidence="1" id="KW-1133">Transmembrane helix</keyword>
<dbReference type="AlphaFoldDB" id="A0A9W7GF44"/>
<protein>
    <submittedName>
        <fullName evidence="2">Uncharacterized protein</fullName>
    </submittedName>
</protein>
<proteinExistence type="predicted"/>
<keyword evidence="1" id="KW-0812">Transmembrane</keyword>
<feature type="transmembrane region" description="Helical" evidence="1">
    <location>
        <begin position="265"/>
        <end position="286"/>
    </location>
</feature>
<organism evidence="2 3">
    <name type="scientific">Triparma columacea</name>
    <dbReference type="NCBI Taxonomy" id="722753"/>
    <lineage>
        <taxon>Eukaryota</taxon>
        <taxon>Sar</taxon>
        <taxon>Stramenopiles</taxon>
        <taxon>Ochrophyta</taxon>
        <taxon>Bolidophyceae</taxon>
        <taxon>Parmales</taxon>
        <taxon>Triparmaceae</taxon>
        <taxon>Triparma</taxon>
    </lineage>
</organism>
<reference evidence="3" key="1">
    <citation type="journal article" date="2023" name="Commun. Biol.">
        <title>Genome analysis of Parmales, the sister group of diatoms, reveals the evolutionary specialization of diatoms from phago-mixotrophs to photoautotrophs.</title>
        <authorList>
            <person name="Ban H."/>
            <person name="Sato S."/>
            <person name="Yoshikawa S."/>
            <person name="Yamada K."/>
            <person name="Nakamura Y."/>
            <person name="Ichinomiya M."/>
            <person name="Sato N."/>
            <person name="Blanc-Mathieu R."/>
            <person name="Endo H."/>
            <person name="Kuwata A."/>
            <person name="Ogata H."/>
        </authorList>
    </citation>
    <scope>NUCLEOTIDE SEQUENCE [LARGE SCALE GENOMIC DNA]</scope>
</reference>
<comment type="caution">
    <text evidence="2">The sequence shown here is derived from an EMBL/GenBank/DDBJ whole genome shotgun (WGS) entry which is preliminary data.</text>
</comment>
<keyword evidence="1" id="KW-0472">Membrane</keyword>
<dbReference type="Proteomes" id="UP001165065">
    <property type="component" value="Unassembled WGS sequence"/>
</dbReference>